<keyword evidence="3" id="KW-1185">Reference proteome</keyword>
<feature type="region of interest" description="Disordered" evidence="1">
    <location>
        <begin position="1"/>
        <end position="28"/>
    </location>
</feature>
<feature type="compositionally biased region" description="Polar residues" evidence="1">
    <location>
        <begin position="356"/>
        <end position="369"/>
    </location>
</feature>
<sequence length="369" mass="41740">MANRGFNHLNPFSPPEYPYHSPPNQQAYPNLHNQQVYYSSQTPNSQIQQAYPNPQNQRVFANPQYRQVAPNPQNNQFGHQQAAQAQFGQACQPVTLGYSTLGGALVSCDQIPHVVAQPDQRLIPSHDLGKIPHGLAQQIVDQRERNWRLGSHVLDDFVETTVKHVQEGAPFQELNGIELDLINEFPDLVERYMEGLRYACKHNENRRQQQLNTEKFDPLAPLEPIDSPSNLQILHRVPTEPTGSAFSQTPMSIDSARKRQQEDSMSVQHEQASHDRAAQQYLDNTRSLLQFVASRPNPLERVRADVENGVDQQTRAALDYSNNLERQLQFIASRPTPLERVRADLGNRSPHADGFNSKTTRGVGTRPLS</sequence>
<feature type="region of interest" description="Disordered" evidence="1">
    <location>
        <begin position="208"/>
        <end position="227"/>
    </location>
</feature>
<evidence type="ECO:0000256" key="1">
    <source>
        <dbReference type="SAM" id="MobiDB-lite"/>
    </source>
</evidence>
<name>A0A6A6AB50_9PLEO</name>
<dbReference type="Proteomes" id="UP000799771">
    <property type="component" value="Unassembled WGS sequence"/>
</dbReference>
<evidence type="ECO:0000313" key="2">
    <source>
        <dbReference type="EMBL" id="KAF2127931.1"/>
    </source>
</evidence>
<dbReference type="GeneID" id="54412439"/>
<gene>
    <name evidence="2" type="ORF">P153DRAFT_405096</name>
</gene>
<feature type="compositionally biased region" description="Polar residues" evidence="1">
    <location>
        <begin position="241"/>
        <end position="252"/>
    </location>
</feature>
<feature type="region of interest" description="Disordered" evidence="1">
    <location>
        <begin position="344"/>
        <end position="369"/>
    </location>
</feature>
<protein>
    <submittedName>
        <fullName evidence="2">Uncharacterized protein</fullName>
    </submittedName>
</protein>
<feature type="compositionally biased region" description="Pro residues" evidence="1">
    <location>
        <begin position="12"/>
        <end position="21"/>
    </location>
</feature>
<dbReference type="EMBL" id="ML977509">
    <property type="protein sequence ID" value="KAF2127931.1"/>
    <property type="molecule type" value="Genomic_DNA"/>
</dbReference>
<evidence type="ECO:0000313" key="3">
    <source>
        <dbReference type="Proteomes" id="UP000799771"/>
    </source>
</evidence>
<reference evidence="2" key="1">
    <citation type="journal article" date="2020" name="Stud. Mycol.">
        <title>101 Dothideomycetes genomes: a test case for predicting lifestyles and emergence of pathogens.</title>
        <authorList>
            <person name="Haridas S."/>
            <person name="Albert R."/>
            <person name="Binder M."/>
            <person name="Bloem J."/>
            <person name="Labutti K."/>
            <person name="Salamov A."/>
            <person name="Andreopoulos B."/>
            <person name="Baker S."/>
            <person name="Barry K."/>
            <person name="Bills G."/>
            <person name="Bluhm B."/>
            <person name="Cannon C."/>
            <person name="Castanera R."/>
            <person name="Culley D."/>
            <person name="Daum C."/>
            <person name="Ezra D."/>
            <person name="Gonzalez J."/>
            <person name="Henrissat B."/>
            <person name="Kuo A."/>
            <person name="Liang C."/>
            <person name="Lipzen A."/>
            <person name="Lutzoni F."/>
            <person name="Magnuson J."/>
            <person name="Mondo S."/>
            <person name="Nolan M."/>
            <person name="Ohm R."/>
            <person name="Pangilinan J."/>
            <person name="Park H.-J."/>
            <person name="Ramirez L."/>
            <person name="Alfaro M."/>
            <person name="Sun H."/>
            <person name="Tritt A."/>
            <person name="Yoshinaga Y."/>
            <person name="Zwiers L.-H."/>
            <person name="Turgeon B."/>
            <person name="Goodwin S."/>
            <person name="Spatafora J."/>
            <person name="Crous P."/>
            <person name="Grigoriev I."/>
        </authorList>
    </citation>
    <scope>NUCLEOTIDE SEQUENCE</scope>
    <source>
        <strain evidence="2">CBS 119687</strain>
    </source>
</reference>
<accession>A0A6A6AB50</accession>
<dbReference type="AlphaFoldDB" id="A0A6A6AB50"/>
<feature type="region of interest" description="Disordered" evidence="1">
    <location>
        <begin position="240"/>
        <end position="275"/>
    </location>
</feature>
<organism evidence="2 3">
    <name type="scientific">Dothidotthia symphoricarpi CBS 119687</name>
    <dbReference type="NCBI Taxonomy" id="1392245"/>
    <lineage>
        <taxon>Eukaryota</taxon>
        <taxon>Fungi</taxon>
        <taxon>Dikarya</taxon>
        <taxon>Ascomycota</taxon>
        <taxon>Pezizomycotina</taxon>
        <taxon>Dothideomycetes</taxon>
        <taxon>Pleosporomycetidae</taxon>
        <taxon>Pleosporales</taxon>
        <taxon>Dothidotthiaceae</taxon>
        <taxon>Dothidotthia</taxon>
    </lineage>
</organism>
<proteinExistence type="predicted"/>
<dbReference type="RefSeq" id="XP_033522320.1">
    <property type="nucleotide sequence ID" value="XM_033672007.1"/>
</dbReference>